<dbReference type="AlphaFoldDB" id="A0A3N4LH71"/>
<accession>A0A3N4LH71</accession>
<gene>
    <name evidence="2" type="ORF">L211DRAFT_852018</name>
</gene>
<dbReference type="PANTHER" id="PTHR10927:SF2">
    <property type="entry name" value="RESTRICTION OF TELOMERE CAPPING PROTEIN 3"/>
    <property type="match status" value="1"/>
</dbReference>
<evidence type="ECO:0000313" key="3">
    <source>
        <dbReference type="Proteomes" id="UP000267821"/>
    </source>
</evidence>
<organism evidence="2 3">
    <name type="scientific">Terfezia boudieri ATCC MYA-4762</name>
    <dbReference type="NCBI Taxonomy" id="1051890"/>
    <lineage>
        <taxon>Eukaryota</taxon>
        <taxon>Fungi</taxon>
        <taxon>Dikarya</taxon>
        <taxon>Ascomycota</taxon>
        <taxon>Pezizomycotina</taxon>
        <taxon>Pezizomycetes</taxon>
        <taxon>Pezizales</taxon>
        <taxon>Pezizaceae</taxon>
        <taxon>Terfezia</taxon>
    </lineage>
</organism>
<dbReference type="STRING" id="1051890.A0A3N4LH71"/>
<dbReference type="Proteomes" id="UP000267821">
    <property type="component" value="Unassembled WGS sequence"/>
</dbReference>
<reference evidence="2 3" key="1">
    <citation type="journal article" date="2018" name="Nat. Ecol. Evol.">
        <title>Pezizomycetes genomes reveal the molecular basis of ectomycorrhizal truffle lifestyle.</title>
        <authorList>
            <person name="Murat C."/>
            <person name="Payen T."/>
            <person name="Noel B."/>
            <person name="Kuo A."/>
            <person name="Morin E."/>
            <person name="Chen J."/>
            <person name="Kohler A."/>
            <person name="Krizsan K."/>
            <person name="Balestrini R."/>
            <person name="Da Silva C."/>
            <person name="Montanini B."/>
            <person name="Hainaut M."/>
            <person name="Levati E."/>
            <person name="Barry K.W."/>
            <person name="Belfiori B."/>
            <person name="Cichocki N."/>
            <person name="Clum A."/>
            <person name="Dockter R.B."/>
            <person name="Fauchery L."/>
            <person name="Guy J."/>
            <person name="Iotti M."/>
            <person name="Le Tacon F."/>
            <person name="Lindquist E.A."/>
            <person name="Lipzen A."/>
            <person name="Malagnac F."/>
            <person name="Mello A."/>
            <person name="Molinier V."/>
            <person name="Miyauchi S."/>
            <person name="Poulain J."/>
            <person name="Riccioni C."/>
            <person name="Rubini A."/>
            <person name="Sitrit Y."/>
            <person name="Splivallo R."/>
            <person name="Traeger S."/>
            <person name="Wang M."/>
            <person name="Zifcakova L."/>
            <person name="Wipf D."/>
            <person name="Zambonelli A."/>
            <person name="Paolocci F."/>
            <person name="Nowrousian M."/>
            <person name="Ottonello S."/>
            <person name="Baldrian P."/>
            <person name="Spatafora J.W."/>
            <person name="Henrissat B."/>
            <person name="Nagy L.G."/>
            <person name="Aury J.M."/>
            <person name="Wincker P."/>
            <person name="Grigoriev I.V."/>
            <person name="Bonfante P."/>
            <person name="Martin F.M."/>
        </authorList>
    </citation>
    <scope>NUCLEOTIDE SEQUENCE [LARGE SCALE GENOMIC DNA]</scope>
    <source>
        <strain evidence="2 3">ATCC MYA-4762</strain>
    </source>
</reference>
<dbReference type="OrthoDB" id="2567806at2759"/>
<dbReference type="PANTHER" id="PTHR10927">
    <property type="entry name" value="RIBOSOME MATURATION PROTEIN SBDS"/>
    <property type="match status" value="1"/>
</dbReference>
<dbReference type="InterPro" id="IPR019783">
    <property type="entry name" value="SDO1/SBDS_N"/>
</dbReference>
<name>A0A3N4LH71_9PEZI</name>
<dbReference type="Pfam" id="PF01172">
    <property type="entry name" value="SBDS_N"/>
    <property type="match status" value="1"/>
</dbReference>
<evidence type="ECO:0000259" key="1">
    <source>
        <dbReference type="Pfam" id="PF01172"/>
    </source>
</evidence>
<dbReference type="InParanoid" id="A0A3N4LH71"/>
<evidence type="ECO:0000313" key="2">
    <source>
        <dbReference type="EMBL" id="RPB20829.1"/>
    </source>
</evidence>
<proteinExistence type="predicted"/>
<dbReference type="Gene3D" id="3.30.1250.10">
    <property type="entry name" value="Ribosome maturation protein SBDS, N-terminal domain"/>
    <property type="match status" value="1"/>
</dbReference>
<dbReference type="EMBL" id="ML121567">
    <property type="protein sequence ID" value="RPB20829.1"/>
    <property type="molecule type" value="Genomic_DNA"/>
</dbReference>
<dbReference type="InterPro" id="IPR039100">
    <property type="entry name" value="Sdo1/SBDS-like"/>
</dbReference>
<dbReference type="FunCoup" id="A0A3N4LH71">
    <property type="interactions" value="147"/>
</dbReference>
<dbReference type="SUPFAM" id="SSF89895">
    <property type="entry name" value="FYSH domain"/>
    <property type="match status" value="1"/>
</dbReference>
<feature type="domain" description="Ribosome maturation protein SDO1/SBDS N-terminal" evidence="1">
    <location>
        <begin position="9"/>
        <end position="98"/>
    </location>
</feature>
<sequence>MTRGDKPATHIHYKGDYNDFVIFAESPEIVGRWKKDKSVPLMEVVDSFHIFTTQHQGAQGHLEEASRQALDNEFGTHQEEDVVKKILECGEIKERKGRERTGNTEWSGVD</sequence>
<keyword evidence="3" id="KW-1185">Reference proteome</keyword>
<dbReference type="InterPro" id="IPR036786">
    <property type="entry name" value="Ribosome_mat_SBDS_N_sf"/>
</dbReference>
<protein>
    <submittedName>
        <fullName evidence="2">DUF1960-domain-containing protein</fullName>
    </submittedName>
</protein>